<accession>A0A2P4YTG2</accession>
<keyword evidence="1" id="KW-0175">Coiled coil</keyword>
<dbReference type="Proteomes" id="UP000237271">
    <property type="component" value="Unassembled WGS sequence"/>
</dbReference>
<feature type="coiled-coil region" evidence="1">
    <location>
        <begin position="104"/>
        <end position="131"/>
    </location>
</feature>
<evidence type="ECO:0000313" key="2">
    <source>
        <dbReference type="EMBL" id="POM81100.1"/>
    </source>
</evidence>
<organism evidence="2 3">
    <name type="scientific">Phytophthora palmivora</name>
    <dbReference type="NCBI Taxonomy" id="4796"/>
    <lineage>
        <taxon>Eukaryota</taxon>
        <taxon>Sar</taxon>
        <taxon>Stramenopiles</taxon>
        <taxon>Oomycota</taxon>
        <taxon>Peronosporomycetes</taxon>
        <taxon>Peronosporales</taxon>
        <taxon>Peronosporaceae</taxon>
        <taxon>Phytophthora</taxon>
    </lineage>
</organism>
<sequence length="179" mass="20828">MDKQLEMYKHAESMGAFFHGVTYELLFHRIVREANAKRRPVVLNMQGNSNGEDEATCYSCLKTLGKESYWHSDYPFFPFVDAVTTCKAYSSGRHKFQTIMAFIQVTIQSEKKFEEDRLRELNDEMDKNESLRDMERAFVVVCPNFSVCEEFVLHNTPKPEDFLTMVGCFDPNQLEAKHA</sequence>
<dbReference type="EMBL" id="NCKW01000171">
    <property type="protein sequence ID" value="POM81100.1"/>
    <property type="molecule type" value="Genomic_DNA"/>
</dbReference>
<gene>
    <name evidence="2" type="ORF">PHPALM_982</name>
</gene>
<evidence type="ECO:0000313" key="3">
    <source>
        <dbReference type="Proteomes" id="UP000237271"/>
    </source>
</evidence>
<dbReference type="OrthoDB" id="101269at2759"/>
<proteinExistence type="predicted"/>
<comment type="caution">
    <text evidence="2">The sequence shown here is derived from an EMBL/GenBank/DDBJ whole genome shotgun (WGS) entry which is preliminary data.</text>
</comment>
<name>A0A2P4YTG2_9STRA</name>
<reference evidence="2 3" key="1">
    <citation type="journal article" date="2017" name="Genome Biol. Evol.">
        <title>Phytophthora megakarya and P. palmivora, closely related causal agents of cacao black pod rot, underwent increases in genome sizes and gene numbers by different mechanisms.</title>
        <authorList>
            <person name="Ali S.S."/>
            <person name="Shao J."/>
            <person name="Lary D.J."/>
            <person name="Kronmiller B."/>
            <person name="Shen D."/>
            <person name="Strem M.D."/>
            <person name="Amoako-Attah I."/>
            <person name="Akrofi A.Y."/>
            <person name="Begoude B.A."/>
            <person name="Ten Hoopen G.M."/>
            <person name="Coulibaly K."/>
            <person name="Kebe B.I."/>
            <person name="Melnick R.L."/>
            <person name="Guiltinan M.J."/>
            <person name="Tyler B.M."/>
            <person name="Meinhardt L.W."/>
            <person name="Bailey B.A."/>
        </authorList>
    </citation>
    <scope>NUCLEOTIDE SEQUENCE [LARGE SCALE GENOMIC DNA]</scope>
    <source>
        <strain evidence="3">sbr112.9</strain>
    </source>
</reference>
<keyword evidence="3" id="KW-1185">Reference proteome</keyword>
<protein>
    <submittedName>
        <fullName evidence="2">Crinkler (CRN) family protein</fullName>
    </submittedName>
</protein>
<dbReference type="AlphaFoldDB" id="A0A2P4YTG2"/>
<evidence type="ECO:0000256" key="1">
    <source>
        <dbReference type="SAM" id="Coils"/>
    </source>
</evidence>